<evidence type="ECO:0000256" key="2">
    <source>
        <dbReference type="SAM" id="Phobius"/>
    </source>
</evidence>
<dbReference type="AlphaFoldDB" id="A0A2A2ZB47"/>
<sequence>MTHKSFGVDTAFPPPPPPQMPGYPPLPPGPPAGGSRRWPVLVGAAIVGAVVSAVAAFAITTQARDTTVQGLPAPTTVTVAAPTPAPPVPLPTTEADRQTCQQGWIPAGNLIDQALAAVRTLPDGIKVGDPAVRSNPDWTAAVRRAADAYQQAGDALAGSIAPGTTPALAEAGRTAVNSLHLLASAMRTGDPATGNAGEIVNTSGSQVGHLCQRLAP</sequence>
<evidence type="ECO:0000256" key="1">
    <source>
        <dbReference type="SAM" id="MobiDB-lite"/>
    </source>
</evidence>
<feature type="region of interest" description="Disordered" evidence="1">
    <location>
        <begin position="1"/>
        <end position="31"/>
    </location>
</feature>
<dbReference type="Proteomes" id="UP000217768">
    <property type="component" value="Unassembled WGS sequence"/>
</dbReference>
<keyword evidence="2" id="KW-1133">Transmembrane helix</keyword>
<reference evidence="3 4" key="1">
    <citation type="submission" date="2017-08" db="EMBL/GenBank/DDBJ databases">
        <title>Phylogenetic analysis of Mycobacterium avium complex whole genomes.</title>
        <authorList>
            <person name="Caverly L.J."/>
            <person name="Spilker T."/>
            <person name="Lipuma J."/>
        </authorList>
    </citation>
    <scope>NUCLEOTIDE SEQUENCE [LARGE SCALE GENOMIC DNA]</scope>
    <source>
        <strain evidence="3 4">FLAC0165</strain>
    </source>
</reference>
<feature type="compositionally biased region" description="Pro residues" evidence="1">
    <location>
        <begin position="12"/>
        <end position="31"/>
    </location>
</feature>
<accession>A0A2A2ZB47</accession>
<evidence type="ECO:0000313" key="4">
    <source>
        <dbReference type="Proteomes" id="UP000217768"/>
    </source>
</evidence>
<keyword evidence="2" id="KW-0812">Transmembrane</keyword>
<dbReference type="EMBL" id="NSFD01000059">
    <property type="protein sequence ID" value="PBA23623.1"/>
    <property type="molecule type" value="Genomic_DNA"/>
</dbReference>
<name>A0A2A2ZB47_MYCAV</name>
<protein>
    <submittedName>
        <fullName evidence="3">Uncharacterized protein</fullName>
    </submittedName>
</protein>
<evidence type="ECO:0000313" key="3">
    <source>
        <dbReference type="EMBL" id="PBA23623.1"/>
    </source>
</evidence>
<comment type="caution">
    <text evidence="3">The sequence shown here is derived from an EMBL/GenBank/DDBJ whole genome shotgun (WGS) entry which is preliminary data.</text>
</comment>
<gene>
    <name evidence="3" type="ORF">CKJ66_27755</name>
</gene>
<keyword evidence="2" id="KW-0472">Membrane</keyword>
<proteinExistence type="predicted"/>
<organism evidence="3 4">
    <name type="scientific">Mycobacterium avium</name>
    <dbReference type="NCBI Taxonomy" id="1764"/>
    <lineage>
        <taxon>Bacteria</taxon>
        <taxon>Bacillati</taxon>
        <taxon>Actinomycetota</taxon>
        <taxon>Actinomycetes</taxon>
        <taxon>Mycobacteriales</taxon>
        <taxon>Mycobacteriaceae</taxon>
        <taxon>Mycobacterium</taxon>
        <taxon>Mycobacterium avium complex (MAC)</taxon>
    </lineage>
</organism>
<feature type="transmembrane region" description="Helical" evidence="2">
    <location>
        <begin position="38"/>
        <end position="59"/>
    </location>
</feature>